<dbReference type="CDD" id="cd01449">
    <property type="entry name" value="TST_Repeat_2"/>
    <property type="match status" value="1"/>
</dbReference>
<name>A0ABU3R4Y5_9GAMM</name>
<dbReference type="EMBL" id="JAWCUA010000010">
    <property type="protein sequence ID" value="MDU0114742.1"/>
    <property type="molecule type" value="Genomic_DNA"/>
</dbReference>
<dbReference type="EC" id="2.8.1.-" evidence="4"/>
<dbReference type="SUPFAM" id="SSF52821">
    <property type="entry name" value="Rhodanese/Cell cycle control phosphatase"/>
    <property type="match status" value="2"/>
</dbReference>
<evidence type="ECO:0000313" key="5">
    <source>
        <dbReference type="Proteomes" id="UP001257914"/>
    </source>
</evidence>
<dbReference type="SMART" id="SM00450">
    <property type="entry name" value="RHOD"/>
    <property type="match status" value="2"/>
</dbReference>
<evidence type="ECO:0000259" key="3">
    <source>
        <dbReference type="PROSITE" id="PS50206"/>
    </source>
</evidence>
<protein>
    <submittedName>
        <fullName evidence="4">Sulfurtransferase</fullName>
        <ecNumber evidence="4">2.8.1.-</ecNumber>
    </submittedName>
</protein>
<keyword evidence="2" id="KW-0677">Repeat</keyword>
<proteinExistence type="predicted"/>
<dbReference type="PROSITE" id="PS50206">
    <property type="entry name" value="RHODANESE_3"/>
    <property type="match status" value="2"/>
</dbReference>
<dbReference type="InterPro" id="IPR036873">
    <property type="entry name" value="Rhodanese-like_dom_sf"/>
</dbReference>
<evidence type="ECO:0000256" key="1">
    <source>
        <dbReference type="ARBA" id="ARBA00022679"/>
    </source>
</evidence>
<keyword evidence="1 4" id="KW-0808">Transferase</keyword>
<evidence type="ECO:0000256" key="2">
    <source>
        <dbReference type="ARBA" id="ARBA00022737"/>
    </source>
</evidence>
<accession>A0ABU3R4Y5</accession>
<dbReference type="InterPro" id="IPR001763">
    <property type="entry name" value="Rhodanese-like_dom"/>
</dbReference>
<keyword evidence="5" id="KW-1185">Reference proteome</keyword>
<feature type="domain" description="Rhodanese" evidence="3">
    <location>
        <begin position="164"/>
        <end position="277"/>
    </location>
</feature>
<organism evidence="4 5">
    <name type="scientific">Psychrosphaera aquimarina</name>
    <dbReference type="NCBI Taxonomy" id="2044854"/>
    <lineage>
        <taxon>Bacteria</taxon>
        <taxon>Pseudomonadati</taxon>
        <taxon>Pseudomonadota</taxon>
        <taxon>Gammaproteobacteria</taxon>
        <taxon>Alteromonadales</taxon>
        <taxon>Pseudoalteromonadaceae</taxon>
        <taxon>Psychrosphaera</taxon>
    </lineage>
</organism>
<dbReference type="GO" id="GO:0016740">
    <property type="term" value="F:transferase activity"/>
    <property type="evidence" value="ECO:0007669"/>
    <property type="project" value="UniProtKB-KW"/>
</dbReference>
<dbReference type="Proteomes" id="UP001257914">
    <property type="component" value="Unassembled WGS sequence"/>
</dbReference>
<dbReference type="PANTHER" id="PTHR11364:SF27">
    <property type="entry name" value="SULFURTRANSFERASE"/>
    <property type="match status" value="1"/>
</dbReference>
<feature type="domain" description="Rhodanese" evidence="3">
    <location>
        <begin position="44"/>
        <end position="133"/>
    </location>
</feature>
<sequence length="280" mass="30939">MTLLSNLVTVDWLNTHKQDKDIIVLDASMHHSIHKDVSTSKSVIPGALAFDFENVFVDKYSALPNMMPLQADFNYQAQLLGINNDSTVVVYDNKGIFSSARAWYMFHVMGHKNVKILDGGSPAWIAAGFATEHWYATPNGHGNFCGELVPKAFCDANFILDNIDNRQVKIIDARSEGRFTGADTEPRAGMRSGHIPNSINLPFTRLLNGNQFCSPETLAQTIQSLGINPDQQLVFSCGSGVTACIPLFVFYNLGYKNLRVYDGSWSEWGADEQLPIATGK</sequence>
<dbReference type="Pfam" id="PF00581">
    <property type="entry name" value="Rhodanese"/>
    <property type="match status" value="2"/>
</dbReference>
<dbReference type="PANTHER" id="PTHR11364">
    <property type="entry name" value="THIOSULFATE SULFERTANSFERASE"/>
    <property type="match status" value="1"/>
</dbReference>
<evidence type="ECO:0000313" key="4">
    <source>
        <dbReference type="EMBL" id="MDU0114742.1"/>
    </source>
</evidence>
<dbReference type="InterPro" id="IPR045078">
    <property type="entry name" value="TST/MPST-like"/>
</dbReference>
<gene>
    <name evidence="4" type="ORF">RT723_17440</name>
</gene>
<dbReference type="RefSeq" id="WP_315948419.1">
    <property type="nucleotide sequence ID" value="NZ_JAWCUA010000010.1"/>
</dbReference>
<dbReference type="Gene3D" id="3.40.250.10">
    <property type="entry name" value="Rhodanese-like domain"/>
    <property type="match status" value="2"/>
</dbReference>
<dbReference type="CDD" id="cd01448">
    <property type="entry name" value="TST_Repeat_1"/>
    <property type="match status" value="1"/>
</dbReference>
<comment type="caution">
    <text evidence="4">The sequence shown here is derived from an EMBL/GenBank/DDBJ whole genome shotgun (WGS) entry which is preliminary data.</text>
</comment>
<reference evidence="4 5" key="1">
    <citation type="submission" date="2023-10" db="EMBL/GenBank/DDBJ databases">
        <title>Psychrosphaera aquimaarina strain SW33 isolated from seawater.</title>
        <authorList>
            <person name="Bayburt H."/>
            <person name="Kim J.M."/>
            <person name="Choi B.J."/>
            <person name="Jeon C.O."/>
        </authorList>
    </citation>
    <scope>NUCLEOTIDE SEQUENCE [LARGE SCALE GENOMIC DNA]</scope>
    <source>
        <strain evidence="4 5">KCTC 52743</strain>
    </source>
</reference>